<reference evidence="1" key="1">
    <citation type="submission" date="2023-03" db="EMBL/GenBank/DDBJ databases">
        <authorList>
            <person name="Steffen K."/>
            <person name="Cardenas P."/>
        </authorList>
    </citation>
    <scope>NUCLEOTIDE SEQUENCE</scope>
</reference>
<keyword evidence="2" id="KW-1185">Reference proteome</keyword>
<dbReference type="Proteomes" id="UP001174909">
    <property type="component" value="Unassembled WGS sequence"/>
</dbReference>
<dbReference type="SUPFAM" id="SSF55298">
    <property type="entry name" value="YjgF-like"/>
    <property type="match status" value="1"/>
</dbReference>
<evidence type="ECO:0000313" key="2">
    <source>
        <dbReference type="Proteomes" id="UP001174909"/>
    </source>
</evidence>
<dbReference type="AlphaFoldDB" id="A0AA35XIR4"/>
<dbReference type="InterPro" id="IPR035959">
    <property type="entry name" value="RutC-like_sf"/>
</dbReference>
<dbReference type="InterPro" id="IPR008243">
    <property type="entry name" value="Chorismate_mutase_AroH"/>
</dbReference>
<protein>
    <submittedName>
        <fullName evidence="1">Chorismate mutase AroH</fullName>
    </submittedName>
</protein>
<dbReference type="PROSITE" id="PS51167">
    <property type="entry name" value="CHORISMATE_MUT_1"/>
    <property type="match status" value="1"/>
</dbReference>
<organism evidence="1 2">
    <name type="scientific">Geodia barretti</name>
    <name type="common">Barrett's horny sponge</name>
    <dbReference type="NCBI Taxonomy" id="519541"/>
    <lineage>
        <taxon>Eukaryota</taxon>
        <taxon>Metazoa</taxon>
        <taxon>Porifera</taxon>
        <taxon>Demospongiae</taxon>
        <taxon>Heteroscleromorpha</taxon>
        <taxon>Tetractinellida</taxon>
        <taxon>Astrophorina</taxon>
        <taxon>Geodiidae</taxon>
        <taxon>Geodia</taxon>
    </lineage>
</organism>
<evidence type="ECO:0000313" key="1">
    <source>
        <dbReference type="EMBL" id="CAI8053921.1"/>
    </source>
</evidence>
<dbReference type="GO" id="GO:0046417">
    <property type="term" value="P:chorismate metabolic process"/>
    <property type="evidence" value="ECO:0007669"/>
    <property type="project" value="TreeGrafter"/>
</dbReference>
<dbReference type="PANTHER" id="PTHR21164">
    <property type="entry name" value="CHORISMATE MUTASE"/>
    <property type="match status" value="1"/>
</dbReference>
<dbReference type="EMBL" id="CASHTH010004130">
    <property type="protein sequence ID" value="CAI8053921.1"/>
    <property type="molecule type" value="Genomic_DNA"/>
</dbReference>
<dbReference type="Gene3D" id="3.30.1330.40">
    <property type="entry name" value="RutC-like"/>
    <property type="match status" value="1"/>
</dbReference>
<dbReference type="PIRSF" id="PIRSF005965">
    <property type="entry name" value="Chor_mut_AroH"/>
    <property type="match status" value="1"/>
</dbReference>
<gene>
    <name evidence="1" type="ORF">GBAR_LOCUS29472</name>
</gene>
<dbReference type="PANTHER" id="PTHR21164:SF0">
    <property type="entry name" value="CHORISMATE MUTASE AROH"/>
    <property type="match status" value="1"/>
</dbReference>
<accession>A0AA35XIR4</accession>
<dbReference type="GO" id="GO:0004106">
    <property type="term" value="F:chorismate mutase activity"/>
    <property type="evidence" value="ECO:0007669"/>
    <property type="project" value="TreeGrafter"/>
</dbReference>
<sequence length="122" mass="13326">MSKVRGIRGATTANSNEKDEVFNATSEMLAELVKANDIDADDVAAAFFTTTPDLNADFPAAAARLMGWTHVALLDAVEIDVPGSQSMCIRTLILVNTDKRADELVNVYQRGAANLRQWRVEE</sequence>
<comment type="caution">
    <text evidence="1">The sequence shown here is derived from an EMBL/GenBank/DDBJ whole genome shotgun (WGS) entry which is preliminary data.</text>
</comment>
<dbReference type="Pfam" id="PF07736">
    <property type="entry name" value="CM_1"/>
    <property type="match status" value="1"/>
</dbReference>
<dbReference type="CDD" id="cd02185">
    <property type="entry name" value="AroH"/>
    <property type="match status" value="1"/>
</dbReference>
<name>A0AA35XIR4_GEOBA</name>
<proteinExistence type="predicted"/>
<dbReference type="NCBIfam" id="TIGR01796">
    <property type="entry name" value="CM_mono_aroH"/>
    <property type="match status" value="1"/>
</dbReference>